<dbReference type="OrthoDB" id="3357341at2759"/>
<feature type="region of interest" description="Disordered" evidence="1">
    <location>
        <begin position="179"/>
        <end position="213"/>
    </location>
</feature>
<name>A0A433CZH3_9FUNG</name>
<organism evidence="2 3">
    <name type="scientific">Jimgerdemannia flammicorona</name>
    <dbReference type="NCBI Taxonomy" id="994334"/>
    <lineage>
        <taxon>Eukaryota</taxon>
        <taxon>Fungi</taxon>
        <taxon>Fungi incertae sedis</taxon>
        <taxon>Mucoromycota</taxon>
        <taxon>Mucoromycotina</taxon>
        <taxon>Endogonomycetes</taxon>
        <taxon>Endogonales</taxon>
        <taxon>Endogonaceae</taxon>
        <taxon>Jimgerdemannia</taxon>
    </lineage>
</organism>
<evidence type="ECO:0000313" key="3">
    <source>
        <dbReference type="Proteomes" id="UP000268093"/>
    </source>
</evidence>
<proteinExistence type="predicted"/>
<comment type="caution">
    <text evidence="2">The sequence shown here is derived from an EMBL/GenBank/DDBJ whole genome shotgun (WGS) entry which is preliminary data.</text>
</comment>
<evidence type="ECO:0000256" key="1">
    <source>
        <dbReference type="SAM" id="MobiDB-lite"/>
    </source>
</evidence>
<sequence length="322" mass="36437">MALQPMGNLQHYTLQRTDPPTTIELRDKFTSVLIYTKVRHKVPGAYAISIVEPDSGAVMAEMQAQSSASKEKAIVLHNPDLLVHLKETGGVVKGFEWSFGWEGEMYRWVRELPFSSNLECRCIRKPVRRSHLGILTIHFYNMDRYKVSDRKGLEIAAIASLMTFFDRIDDEGIDKKKTEGFRLGEESAGAAREEMEKLEKKEEEKRRRKEKKEENLTKKFLEKEGEVTVGTDAKIGTSPPGRNKRHSFFPIKQMTPDVSVSATSDPSSFISFQNPFARSSRLQIDEPPPLPPRDVAISAPPPTPPRRVSPSTLSNRTGPRLE</sequence>
<gene>
    <name evidence="2" type="ORF">BC936DRAFT_150101</name>
</gene>
<evidence type="ECO:0000313" key="2">
    <source>
        <dbReference type="EMBL" id="RUP43993.1"/>
    </source>
</evidence>
<dbReference type="EMBL" id="RBNI01009856">
    <property type="protein sequence ID" value="RUP43993.1"/>
    <property type="molecule type" value="Genomic_DNA"/>
</dbReference>
<dbReference type="AlphaFoldDB" id="A0A433CZH3"/>
<protein>
    <submittedName>
        <fullName evidence="2">Uncharacterized protein</fullName>
    </submittedName>
</protein>
<feature type="compositionally biased region" description="Polar residues" evidence="1">
    <location>
        <begin position="313"/>
        <end position="322"/>
    </location>
</feature>
<accession>A0A433CZH3</accession>
<keyword evidence="3" id="KW-1185">Reference proteome</keyword>
<dbReference type="Proteomes" id="UP000268093">
    <property type="component" value="Unassembled WGS sequence"/>
</dbReference>
<feature type="region of interest" description="Disordered" evidence="1">
    <location>
        <begin position="279"/>
        <end position="322"/>
    </location>
</feature>
<reference evidence="2 3" key="1">
    <citation type="journal article" date="2018" name="New Phytol.">
        <title>Phylogenomics of Endogonaceae and evolution of mycorrhizas within Mucoromycota.</title>
        <authorList>
            <person name="Chang Y."/>
            <person name="Desiro A."/>
            <person name="Na H."/>
            <person name="Sandor L."/>
            <person name="Lipzen A."/>
            <person name="Clum A."/>
            <person name="Barry K."/>
            <person name="Grigoriev I.V."/>
            <person name="Martin F.M."/>
            <person name="Stajich J.E."/>
            <person name="Smith M.E."/>
            <person name="Bonito G."/>
            <person name="Spatafora J.W."/>
        </authorList>
    </citation>
    <scope>NUCLEOTIDE SEQUENCE [LARGE SCALE GENOMIC DNA]</scope>
    <source>
        <strain evidence="2 3">GMNB39</strain>
    </source>
</reference>